<evidence type="ECO:0000256" key="7">
    <source>
        <dbReference type="ARBA" id="ARBA00023040"/>
    </source>
</evidence>
<feature type="transmembrane region" description="Helical" evidence="14">
    <location>
        <begin position="1245"/>
        <end position="1266"/>
    </location>
</feature>
<keyword evidence="21" id="KW-1185">Reference proteome</keyword>
<evidence type="ECO:0000313" key="20">
    <source>
        <dbReference type="EMBL" id="CAH3171651.1"/>
    </source>
</evidence>
<dbReference type="Gene3D" id="2.60.120.290">
    <property type="entry name" value="Spermadhesin, CUB domain"/>
    <property type="match status" value="1"/>
</dbReference>
<dbReference type="InterPro" id="IPR000998">
    <property type="entry name" value="MAM_dom"/>
</dbReference>
<feature type="domain" description="MAM" evidence="16">
    <location>
        <begin position="1"/>
        <end position="145"/>
    </location>
</feature>
<dbReference type="InterPro" id="IPR035914">
    <property type="entry name" value="Sperma_CUB_dom_sf"/>
</dbReference>
<evidence type="ECO:0000256" key="14">
    <source>
        <dbReference type="SAM" id="Phobius"/>
    </source>
</evidence>
<keyword evidence="3" id="KW-0433">Leucine-rich repeat</keyword>
<dbReference type="SUPFAM" id="SSF52058">
    <property type="entry name" value="L domain-like"/>
    <property type="match status" value="1"/>
</dbReference>
<feature type="domain" description="Pentraxin (PTX)" evidence="19">
    <location>
        <begin position="472"/>
        <end position="676"/>
    </location>
</feature>
<feature type="domain" description="G-protein coupled receptors family 1 profile" evidence="17">
    <location>
        <begin position="1225"/>
        <end position="1489"/>
    </location>
</feature>
<keyword evidence="4 14" id="KW-0812">Transmembrane</keyword>
<keyword evidence="5" id="KW-0677">Repeat</keyword>
<dbReference type="Pfam" id="PF00001">
    <property type="entry name" value="7tm_1"/>
    <property type="match status" value="1"/>
</dbReference>
<keyword evidence="7" id="KW-0297">G-protein coupled receptor</keyword>
<dbReference type="Pfam" id="PF13385">
    <property type="entry name" value="Laminin_G_3"/>
    <property type="match status" value="1"/>
</dbReference>
<feature type="domain" description="Fibronectin type-II" evidence="18">
    <location>
        <begin position="369"/>
        <end position="415"/>
    </location>
</feature>
<comment type="caution">
    <text evidence="12">Lacks conserved residue(s) required for the propagation of feature annotation.</text>
</comment>
<dbReference type="InterPro" id="IPR013320">
    <property type="entry name" value="ConA-like_dom_sf"/>
</dbReference>
<dbReference type="PROSITE" id="PS51450">
    <property type="entry name" value="LRR"/>
    <property type="match status" value="3"/>
</dbReference>
<keyword evidence="2" id="KW-1003">Cell membrane</keyword>
<dbReference type="CDD" id="cd06263">
    <property type="entry name" value="MAM"/>
    <property type="match status" value="1"/>
</dbReference>
<dbReference type="Proteomes" id="UP001159427">
    <property type="component" value="Unassembled WGS sequence"/>
</dbReference>
<keyword evidence="8 14" id="KW-0472">Membrane</keyword>
<dbReference type="PROSITE" id="PS51828">
    <property type="entry name" value="PTX_2"/>
    <property type="match status" value="1"/>
</dbReference>
<evidence type="ECO:0000256" key="5">
    <source>
        <dbReference type="ARBA" id="ARBA00022737"/>
    </source>
</evidence>
<dbReference type="InterPro" id="IPR013806">
    <property type="entry name" value="Kringle-like"/>
</dbReference>
<dbReference type="PROSITE" id="PS50060">
    <property type="entry name" value="MAM_2"/>
    <property type="match status" value="2"/>
</dbReference>
<dbReference type="Pfam" id="PF00629">
    <property type="entry name" value="MAM"/>
    <property type="match status" value="2"/>
</dbReference>
<evidence type="ECO:0000256" key="10">
    <source>
        <dbReference type="ARBA" id="ARBA00023170"/>
    </source>
</evidence>
<dbReference type="InterPro" id="IPR001759">
    <property type="entry name" value="PTX_dom"/>
</dbReference>
<dbReference type="EMBL" id="CALNXI010001539">
    <property type="protein sequence ID" value="CAH3171651.1"/>
    <property type="molecule type" value="Genomic_DNA"/>
</dbReference>
<dbReference type="Gene3D" id="3.80.10.10">
    <property type="entry name" value="Ribonuclease Inhibitor"/>
    <property type="match status" value="2"/>
</dbReference>
<evidence type="ECO:0000256" key="6">
    <source>
        <dbReference type="ARBA" id="ARBA00022989"/>
    </source>
</evidence>
<evidence type="ECO:0000259" key="19">
    <source>
        <dbReference type="PROSITE" id="PS51828"/>
    </source>
</evidence>
<dbReference type="InterPro" id="IPR001611">
    <property type="entry name" value="Leu-rich_rpt"/>
</dbReference>
<reference evidence="20 21" key="1">
    <citation type="submission" date="2022-05" db="EMBL/GenBank/DDBJ databases">
        <authorList>
            <consortium name="Genoscope - CEA"/>
            <person name="William W."/>
        </authorList>
    </citation>
    <scope>NUCLEOTIDE SEQUENCE [LARGE SCALE GENOMIC DNA]</scope>
</reference>
<comment type="caution">
    <text evidence="20">The sequence shown here is derived from an EMBL/GenBank/DDBJ whole genome shotgun (WGS) entry which is preliminary data.</text>
</comment>
<dbReference type="SUPFAM" id="SSF49854">
    <property type="entry name" value="Spermadhesin, CUB domain"/>
    <property type="match status" value="1"/>
</dbReference>
<dbReference type="Pfam" id="PF00431">
    <property type="entry name" value="CUB"/>
    <property type="match status" value="1"/>
</dbReference>
<dbReference type="PANTHER" id="PTHR24372">
    <property type="entry name" value="GLYCOPROTEIN HORMONE RECEPTOR"/>
    <property type="match status" value="1"/>
</dbReference>
<dbReference type="SMART" id="SM01381">
    <property type="entry name" value="7TM_GPCR_Srsx"/>
    <property type="match status" value="1"/>
</dbReference>
<evidence type="ECO:0000313" key="21">
    <source>
        <dbReference type="Proteomes" id="UP001159427"/>
    </source>
</evidence>
<dbReference type="CDD" id="cd00041">
    <property type="entry name" value="CUB"/>
    <property type="match status" value="1"/>
</dbReference>
<evidence type="ECO:0000259" key="17">
    <source>
        <dbReference type="PROSITE" id="PS50262"/>
    </source>
</evidence>
<dbReference type="Gene3D" id="2.60.120.200">
    <property type="match status" value="4"/>
</dbReference>
<feature type="domain" description="MAM" evidence="16">
    <location>
        <begin position="683"/>
        <end position="800"/>
    </location>
</feature>
<dbReference type="InterPro" id="IPR003591">
    <property type="entry name" value="Leu-rich_rpt_typical-subtyp"/>
</dbReference>
<feature type="region of interest" description="Disordered" evidence="13">
    <location>
        <begin position="1"/>
        <end position="22"/>
    </location>
</feature>
<dbReference type="PROSITE" id="PS50262">
    <property type="entry name" value="G_PROTEIN_RECEP_F1_2"/>
    <property type="match status" value="1"/>
</dbReference>
<keyword evidence="10" id="KW-0675">Receptor</keyword>
<dbReference type="PANTHER" id="PTHR24372:SF77">
    <property type="entry name" value="G-PROTEIN COUPLED RECEPTORS FAMILY 1 PROFILE DOMAIN-CONTAINING PROTEIN"/>
    <property type="match status" value="1"/>
</dbReference>
<dbReference type="CDD" id="cd15137">
    <property type="entry name" value="7tmA_Relaxin_R"/>
    <property type="match status" value="1"/>
</dbReference>
<dbReference type="SMART" id="SM00369">
    <property type="entry name" value="LRR_TYP"/>
    <property type="match status" value="7"/>
</dbReference>
<dbReference type="InterPro" id="IPR032675">
    <property type="entry name" value="LRR_dom_sf"/>
</dbReference>
<comment type="subcellular location">
    <subcellularLocation>
        <location evidence="1">Cell membrane</location>
        <topology evidence="1">Multi-pass membrane protein</topology>
    </subcellularLocation>
</comment>
<dbReference type="PROSITE" id="PS51092">
    <property type="entry name" value="FN2_2"/>
    <property type="match status" value="1"/>
</dbReference>
<keyword evidence="6 14" id="KW-1133">Transmembrane helix</keyword>
<evidence type="ECO:0000256" key="2">
    <source>
        <dbReference type="ARBA" id="ARBA00022475"/>
    </source>
</evidence>
<feature type="transmembrane region" description="Helical" evidence="14">
    <location>
        <begin position="1469"/>
        <end position="1489"/>
    </location>
</feature>
<evidence type="ECO:0000256" key="8">
    <source>
        <dbReference type="ARBA" id="ARBA00023136"/>
    </source>
</evidence>
<gene>
    <name evidence="20" type="ORF">PEVE_00007969</name>
</gene>
<dbReference type="InterPro" id="IPR000859">
    <property type="entry name" value="CUB_dom"/>
</dbReference>
<dbReference type="SUPFAM" id="SSF49899">
    <property type="entry name" value="Concanavalin A-like lectins/glucanases"/>
    <property type="match status" value="4"/>
</dbReference>
<feature type="transmembrane region" description="Helical" evidence="14">
    <location>
        <begin position="1333"/>
        <end position="1357"/>
    </location>
</feature>
<organism evidence="20 21">
    <name type="scientific">Porites evermanni</name>
    <dbReference type="NCBI Taxonomy" id="104178"/>
    <lineage>
        <taxon>Eukaryota</taxon>
        <taxon>Metazoa</taxon>
        <taxon>Cnidaria</taxon>
        <taxon>Anthozoa</taxon>
        <taxon>Hexacorallia</taxon>
        <taxon>Scleractinia</taxon>
        <taxon>Fungiina</taxon>
        <taxon>Poritidae</taxon>
        <taxon>Porites</taxon>
    </lineage>
</organism>
<evidence type="ECO:0008006" key="22">
    <source>
        <dbReference type="Google" id="ProtNLM"/>
    </source>
</evidence>
<feature type="domain" description="CUB" evidence="15">
    <location>
        <begin position="809"/>
        <end position="920"/>
    </location>
</feature>
<feature type="compositionally biased region" description="Polar residues" evidence="13">
    <location>
        <begin position="1534"/>
        <end position="1544"/>
    </location>
</feature>
<dbReference type="PRINTS" id="PR00237">
    <property type="entry name" value="GPCRRHODOPSN"/>
</dbReference>
<dbReference type="InterPro" id="IPR000276">
    <property type="entry name" value="GPCR_Rhodpsn"/>
</dbReference>
<feature type="transmembrane region" description="Helical" evidence="14">
    <location>
        <begin position="1435"/>
        <end position="1457"/>
    </location>
</feature>
<dbReference type="Pfam" id="PF00354">
    <property type="entry name" value="Pentaxin"/>
    <property type="match status" value="1"/>
</dbReference>
<dbReference type="Pfam" id="PF13855">
    <property type="entry name" value="LRR_8"/>
    <property type="match status" value="2"/>
</dbReference>
<evidence type="ECO:0000256" key="13">
    <source>
        <dbReference type="SAM" id="MobiDB-lite"/>
    </source>
</evidence>
<evidence type="ECO:0000256" key="11">
    <source>
        <dbReference type="ARBA" id="ARBA00023224"/>
    </source>
</evidence>
<evidence type="ECO:0000259" key="18">
    <source>
        <dbReference type="PROSITE" id="PS51092"/>
    </source>
</evidence>
<dbReference type="InterPro" id="IPR000562">
    <property type="entry name" value="FN_type2_dom"/>
</dbReference>
<evidence type="ECO:0000256" key="3">
    <source>
        <dbReference type="ARBA" id="ARBA00022614"/>
    </source>
</evidence>
<feature type="transmembrane region" description="Helical" evidence="14">
    <location>
        <begin position="1215"/>
        <end position="1236"/>
    </location>
</feature>
<dbReference type="SMART" id="SM00059">
    <property type="entry name" value="FN2"/>
    <property type="match status" value="1"/>
</dbReference>
<dbReference type="InterPro" id="IPR036943">
    <property type="entry name" value="FN_type2_sf"/>
</dbReference>
<feature type="transmembrane region" description="Helical" evidence="14">
    <location>
        <begin position="1387"/>
        <end position="1414"/>
    </location>
</feature>
<dbReference type="PROSITE" id="PS00740">
    <property type="entry name" value="MAM_1"/>
    <property type="match status" value="1"/>
</dbReference>
<proteinExistence type="predicted"/>
<name>A0ABN8QYG6_9CNID</name>
<dbReference type="SMART" id="SM00137">
    <property type="entry name" value="MAM"/>
    <property type="match status" value="1"/>
</dbReference>
<keyword evidence="9" id="KW-1015">Disulfide bond</keyword>
<dbReference type="SUPFAM" id="SSF57440">
    <property type="entry name" value="Kringle-like"/>
    <property type="match status" value="1"/>
</dbReference>
<evidence type="ECO:0000259" key="16">
    <source>
        <dbReference type="PROSITE" id="PS50060"/>
    </source>
</evidence>
<feature type="region of interest" description="Disordered" evidence="13">
    <location>
        <begin position="1519"/>
        <end position="1547"/>
    </location>
</feature>
<dbReference type="PROSITE" id="PS01180">
    <property type="entry name" value="CUB"/>
    <property type="match status" value="1"/>
</dbReference>
<evidence type="ECO:0000256" key="12">
    <source>
        <dbReference type="PROSITE-ProRule" id="PRU00479"/>
    </source>
</evidence>
<evidence type="ECO:0000259" key="15">
    <source>
        <dbReference type="PROSITE" id="PS01180"/>
    </source>
</evidence>
<dbReference type="SUPFAM" id="SSF81321">
    <property type="entry name" value="Family A G protein-coupled receptor-like"/>
    <property type="match status" value="1"/>
</dbReference>
<dbReference type="SMART" id="SM00042">
    <property type="entry name" value="CUB"/>
    <property type="match status" value="1"/>
</dbReference>
<protein>
    <recommendedName>
        <fullName evidence="22">G-protein coupled receptor GRL101</fullName>
    </recommendedName>
</protein>
<keyword evidence="11" id="KW-0807">Transducer</keyword>
<evidence type="ECO:0000256" key="1">
    <source>
        <dbReference type="ARBA" id="ARBA00004651"/>
    </source>
</evidence>
<dbReference type="Gene3D" id="2.10.10.10">
    <property type="entry name" value="Fibronectin, type II, collagen-binding"/>
    <property type="match status" value="1"/>
</dbReference>
<dbReference type="InterPro" id="IPR017452">
    <property type="entry name" value="GPCR_Rhodpsn_7TM"/>
</dbReference>
<dbReference type="SMART" id="SM00159">
    <property type="entry name" value="PTX"/>
    <property type="match status" value="1"/>
</dbReference>
<sequence>MEQAHWRIGSGSTPTKNTGPDYDHTTFLPEGKYLFLEASERKAVEGAILASSTIGPGKSICVQFWYHMKGKDIGSLKVYIQTNETKMLVWNTTGEKGDKWNFGQVGYKGDSKSYRVILEGVVGSGIYGDIAVDDLSLLGQNQCDARTGFAKYSGRVNKVHHHHHHLHPVFKVIPYDFSLEGNASYQTDNGIKSLYLDGRSGYAEIPAINFRKSSFSIAVRFNVHDSDSQGHLISDWSSPWQFRLYVYNRKVLVELRRSGKVQRVLHMASDRDIHAKVWTHMVFVWNRSTRIGRLYLNGESAGEQHYTGQDIDLNLTNHTTYELGFKKDTKNTLHGSLRDLMVFLRPLTSGEVFILYSPTRALCPIRSTAAGGCCEFPFVYKKTEHNTCTSVDSERLWCGAKSRNQHHPTSGWCSIYAGCFQFYEGLCGWRNSNESVSPWKQAVKLDMTTLTKQVKSYLQSKGRNSEPDFLKDSNYQLDFVENHNGHVNITDLPDLVAFTICFWMKTSDSTSAGTPIWYRVRYETKGKYITAIALVDYRGFYVYVGESRSKKTNSAANDGYWHHICLVWTSQGGKVTVLNDLSILSRTKFSEGETIPGGGQFIVGLTEDLAKEDPQAGQFIGLISHVNIFNKPLDRKDIKWMSHGCGEDFSPAIFPWSQFMNGLVGDVKVEKPALCADREGYRFMVFNNNTSQPPQTSFFESPLYERSYEGHKICVRFRYLIYGPGRHFLRIYQQLDLIDYPRRLMWTVNESNNTDVIWKYGRVTLPSVTKDKVSLEADLGSEPGYISVRGVHVVPGYCHPLPLRATKECDRNFTTMSGIILSPHHPGYYPPLMRCHWTINVPRGNTIKLRFLEFQLEDHPSCSKDSLEIYSGLKSRKVLGKYCGERFPAFVESSSNVMVITFESNDKITGLGFKLHYTSEKAGIDEVACFQYEGCPSSCECHPVSRKSLEMVIKVKKGRKLTALPGNIPSKAAVILFQRNKISHLTKKQLSDMSSLKYLDLSGNHIFRIERGAFGNASVLQTLKLDWNLIRALPIGMLDNMNNLQTLDCSANLIDTIWTKTFSASLASLASLTTLSLRQNHINRIEKDAFISMSNLQYLYLQENALKEIPDFLFLGLSSLKILNLNNNQVQRLSSKTFVGLSSLEKLDLRNNSLDIKTFPVDIFTGLENLKEIYLDKYLCCYAKTVVSDVLCISPKDEFSSCFDLLKNKGVQICVWVLGLTALVGNLLVILLRVFVKEDNKVHSFLLTNLAISDLLMGVYLLIIAFKDVQWRGEYFKHDVNWRSGLTCAITGVLSMASSEISVLMLTLITTDRLICIVFPFKMRRINRKRSFIIVGGIWVFGTMISIIPTLGFDYFFDKKREVGFYGKSSVCLPLQLSTERQAGWEYAVGIFIILNFVSFMYILTAYTAMYLRVKGSAKRVRSTNMKRESKMAKRMMLIVLTDFLCWMPIIVIGLLSLLGKFHDPEKQAYVWIAVFVLPVNSALNPILYTFSTPLVKRKVGEHIDSLISFLERTVRRPNTTPVKGEGVPLKPLPTSNPNKSNCQPDEILEREGPESELKLVEIPGIFADETSLSVVGLVTLFL</sequence>
<dbReference type="Gene3D" id="1.20.1070.10">
    <property type="entry name" value="Rhodopsin 7-helix transmembrane proteins"/>
    <property type="match status" value="1"/>
</dbReference>
<accession>A0ABN8QYG6</accession>
<evidence type="ECO:0000256" key="4">
    <source>
        <dbReference type="ARBA" id="ARBA00022692"/>
    </source>
</evidence>
<evidence type="ECO:0000256" key="9">
    <source>
        <dbReference type="ARBA" id="ARBA00023157"/>
    </source>
</evidence>
<dbReference type="Pfam" id="PF00040">
    <property type="entry name" value="fn2"/>
    <property type="match status" value="1"/>
</dbReference>